<keyword evidence="6" id="KW-0406">Ion transport</keyword>
<evidence type="ECO:0000256" key="13">
    <source>
        <dbReference type="SAM" id="SignalP"/>
    </source>
</evidence>
<evidence type="ECO:0000256" key="5">
    <source>
        <dbReference type="ARBA" id="ARBA00022729"/>
    </source>
</evidence>
<dbReference type="PANTHER" id="PTHR30069:SF53">
    <property type="entry name" value="COLICIN I RECEPTOR-RELATED"/>
    <property type="match status" value="1"/>
</dbReference>
<evidence type="ECO:0000256" key="12">
    <source>
        <dbReference type="RuleBase" id="RU003357"/>
    </source>
</evidence>
<organism evidence="16 17">
    <name type="scientific">Stella humosa</name>
    <dbReference type="NCBI Taxonomy" id="94"/>
    <lineage>
        <taxon>Bacteria</taxon>
        <taxon>Pseudomonadati</taxon>
        <taxon>Pseudomonadota</taxon>
        <taxon>Alphaproteobacteria</taxon>
        <taxon>Rhodospirillales</taxon>
        <taxon>Stellaceae</taxon>
        <taxon>Stella</taxon>
    </lineage>
</organism>
<keyword evidence="17" id="KW-1185">Reference proteome</keyword>
<keyword evidence="4 10" id="KW-0812">Transmembrane</keyword>
<comment type="caution">
    <text evidence="16">The sequence shown here is derived from an EMBL/GenBank/DDBJ whole genome shotgun (WGS) entry which is preliminary data.</text>
</comment>
<feature type="chain" id="PRO_5017965968" evidence="13">
    <location>
        <begin position="23"/>
        <end position="632"/>
    </location>
</feature>
<evidence type="ECO:0000313" key="17">
    <source>
        <dbReference type="Proteomes" id="UP000278222"/>
    </source>
</evidence>
<evidence type="ECO:0000256" key="3">
    <source>
        <dbReference type="ARBA" id="ARBA00022452"/>
    </source>
</evidence>
<sequence>MIHRSGPSAAVFLLLYASAAGAQEPARLDSIIVSANRVEVPADSVGSAVSQISGEELRRRQVRRLEDALDLMPGINVRRTGSIGTPAAVSLRGLGVRNTLVLLDGVEIGDPSRSQVTYEFGTIPVDEVERIEVLRGPQSTLYGADASGGVINIVTRRPTRPFEGNAAVETGTWGTAEASAGVRGTVGRFTYGASAFGFRTDGFSSFPKARGGRERDGHETWSGRANVGMEIAPGLRTDLWLSQSEARVDYDQSNADLIDQYFTKRERFVRSTTRLDAFDGRWTSQLGLSHSSHQRDYKGSQNVSLGDRYDGTKTKLDYLGNIRLAPGHAIAFGAEGEWDRLDQDTPAALGSAEFARIDARARTLGAFAEYRLNPLEGLNLTAGVRQDDHDRFGGATTWRVTGAYLVAPTDTKLRASYGTGFVTPSLFELSDPCIGNRTLKAERSRGWDVGFDQYLAGDRVTVSGTWFDSRIDDQIRFDFARAAPAGCPFAFGGYLNVDKVRSRGLEGEVRARLDDTLTMRAQYTYQNAEDARTGTRLKDVPIHQGAIALDWRFVERASVGATVRMRGTSDSGFGAGTQAGGFVTADLRLDYRLDDGVAVYGRVVNLFDANFEETYGFATPGRSGYVGLRVAF</sequence>
<feature type="signal peptide" evidence="13">
    <location>
        <begin position="1"/>
        <end position="22"/>
    </location>
</feature>
<evidence type="ECO:0000259" key="15">
    <source>
        <dbReference type="Pfam" id="PF07715"/>
    </source>
</evidence>
<dbReference type="Gene3D" id="2.170.130.10">
    <property type="entry name" value="TonB-dependent receptor, plug domain"/>
    <property type="match status" value="1"/>
</dbReference>
<dbReference type="GO" id="GO:0006811">
    <property type="term" value="P:monoatomic ion transport"/>
    <property type="evidence" value="ECO:0007669"/>
    <property type="project" value="UniProtKB-KW"/>
</dbReference>
<dbReference type="PROSITE" id="PS52016">
    <property type="entry name" value="TONB_DEPENDENT_REC_3"/>
    <property type="match status" value="1"/>
</dbReference>
<evidence type="ECO:0000259" key="14">
    <source>
        <dbReference type="Pfam" id="PF00593"/>
    </source>
</evidence>
<dbReference type="GO" id="GO:0009279">
    <property type="term" value="C:cell outer membrane"/>
    <property type="evidence" value="ECO:0007669"/>
    <property type="project" value="UniProtKB-SubCell"/>
</dbReference>
<dbReference type="OrthoDB" id="9760333at2"/>
<evidence type="ECO:0000256" key="6">
    <source>
        <dbReference type="ARBA" id="ARBA00023065"/>
    </source>
</evidence>
<keyword evidence="8 10" id="KW-0472">Membrane</keyword>
<dbReference type="InterPro" id="IPR000531">
    <property type="entry name" value="Beta-barrel_TonB"/>
</dbReference>
<dbReference type="PANTHER" id="PTHR30069">
    <property type="entry name" value="TONB-DEPENDENT OUTER MEMBRANE RECEPTOR"/>
    <property type="match status" value="1"/>
</dbReference>
<dbReference type="InterPro" id="IPR010916">
    <property type="entry name" value="TonB_box_CS"/>
</dbReference>
<feature type="domain" description="TonB-dependent receptor plug" evidence="15">
    <location>
        <begin position="43"/>
        <end position="150"/>
    </location>
</feature>
<evidence type="ECO:0000313" key="16">
    <source>
        <dbReference type="EMBL" id="ROQ00205.1"/>
    </source>
</evidence>
<gene>
    <name evidence="16" type="ORF">EDC65_2001</name>
</gene>
<evidence type="ECO:0000256" key="8">
    <source>
        <dbReference type="ARBA" id="ARBA00023136"/>
    </source>
</evidence>
<keyword evidence="5 13" id="KW-0732">Signal</keyword>
<dbReference type="AlphaFoldDB" id="A0A3N1MAX3"/>
<dbReference type="Gene3D" id="2.40.170.20">
    <property type="entry name" value="TonB-dependent receptor, beta-barrel domain"/>
    <property type="match status" value="1"/>
</dbReference>
<dbReference type="CDD" id="cd01347">
    <property type="entry name" value="ligand_gated_channel"/>
    <property type="match status" value="1"/>
</dbReference>
<proteinExistence type="inferred from homology"/>
<dbReference type="Pfam" id="PF07715">
    <property type="entry name" value="Plug"/>
    <property type="match status" value="1"/>
</dbReference>
<accession>A0A3N1MAX3</accession>
<comment type="similarity">
    <text evidence="10 12">Belongs to the TonB-dependent receptor family.</text>
</comment>
<dbReference type="InterPro" id="IPR012910">
    <property type="entry name" value="Plug_dom"/>
</dbReference>
<dbReference type="InterPro" id="IPR036942">
    <property type="entry name" value="Beta-barrel_TonB_sf"/>
</dbReference>
<dbReference type="InterPro" id="IPR039426">
    <property type="entry name" value="TonB-dep_rcpt-like"/>
</dbReference>
<evidence type="ECO:0000256" key="10">
    <source>
        <dbReference type="PROSITE-ProRule" id="PRU01360"/>
    </source>
</evidence>
<dbReference type="RefSeq" id="WP_123689509.1">
    <property type="nucleotide sequence ID" value="NZ_AP019700.1"/>
</dbReference>
<dbReference type="InterPro" id="IPR037066">
    <property type="entry name" value="Plug_dom_sf"/>
</dbReference>
<evidence type="ECO:0000256" key="4">
    <source>
        <dbReference type="ARBA" id="ARBA00022692"/>
    </source>
</evidence>
<feature type="domain" description="TonB-dependent receptor-like beta-barrel" evidence="14">
    <location>
        <begin position="216"/>
        <end position="606"/>
    </location>
</feature>
<dbReference type="EMBL" id="RJKX01000013">
    <property type="protein sequence ID" value="ROQ00205.1"/>
    <property type="molecule type" value="Genomic_DNA"/>
</dbReference>
<feature type="short sequence motif" description="TonB box" evidence="11">
    <location>
        <begin position="30"/>
        <end position="36"/>
    </location>
</feature>
<dbReference type="Pfam" id="PF00593">
    <property type="entry name" value="TonB_dep_Rec_b-barrel"/>
    <property type="match status" value="1"/>
</dbReference>
<evidence type="ECO:0000256" key="7">
    <source>
        <dbReference type="ARBA" id="ARBA00023077"/>
    </source>
</evidence>
<dbReference type="PROSITE" id="PS00430">
    <property type="entry name" value="TONB_DEPENDENT_REC_1"/>
    <property type="match status" value="1"/>
</dbReference>
<comment type="subcellular location">
    <subcellularLocation>
        <location evidence="1 10">Cell outer membrane</location>
        <topology evidence="1 10">Multi-pass membrane protein</topology>
    </subcellularLocation>
</comment>
<evidence type="ECO:0000256" key="11">
    <source>
        <dbReference type="PROSITE-ProRule" id="PRU10143"/>
    </source>
</evidence>
<dbReference type="Proteomes" id="UP000278222">
    <property type="component" value="Unassembled WGS sequence"/>
</dbReference>
<reference evidence="16 17" key="1">
    <citation type="submission" date="2018-11" db="EMBL/GenBank/DDBJ databases">
        <title>Genomic Encyclopedia of Type Strains, Phase IV (KMG-IV): sequencing the most valuable type-strain genomes for metagenomic binning, comparative biology and taxonomic classification.</title>
        <authorList>
            <person name="Goeker M."/>
        </authorList>
    </citation>
    <scope>NUCLEOTIDE SEQUENCE [LARGE SCALE GENOMIC DNA]</scope>
    <source>
        <strain evidence="16 17">DSM 5900</strain>
    </source>
</reference>
<protein>
    <submittedName>
        <fullName evidence="16">Vitamin B12 transporter</fullName>
    </submittedName>
</protein>
<evidence type="ECO:0000256" key="2">
    <source>
        <dbReference type="ARBA" id="ARBA00022448"/>
    </source>
</evidence>
<evidence type="ECO:0000256" key="9">
    <source>
        <dbReference type="ARBA" id="ARBA00023237"/>
    </source>
</evidence>
<dbReference type="GO" id="GO:0015889">
    <property type="term" value="P:cobalamin transport"/>
    <property type="evidence" value="ECO:0007669"/>
    <property type="project" value="TreeGrafter"/>
</dbReference>
<keyword evidence="7 11" id="KW-0798">TonB box</keyword>
<name>A0A3N1MAX3_9PROT</name>
<keyword evidence="2 10" id="KW-0813">Transport</keyword>
<dbReference type="SUPFAM" id="SSF56935">
    <property type="entry name" value="Porins"/>
    <property type="match status" value="1"/>
</dbReference>
<keyword evidence="3 10" id="KW-1134">Transmembrane beta strand</keyword>
<keyword evidence="9 10" id="KW-0998">Cell outer membrane</keyword>
<evidence type="ECO:0000256" key="1">
    <source>
        <dbReference type="ARBA" id="ARBA00004571"/>
    </source>
</evidence>